<dbReference type="Gene3D" id="3.30.560.10">
    <property type="entry name" value="Glucose Oxidase, domain 3"/>
    <property type="match status" value="1"/>
</dbReference>
<dbReference type="RefSeq" id="WP_271346475.1">
    <property type="nucleotide sequence ID" value="NZ_JAQJZJ010000002.1"/>
</dbReference>
<feature type="domain" description="Glucose-methanol-choline oxidoreductase C-terminal" evidence="1">
    <location>
        <begin position="3"/>
        <end position="60"/>
    </location>
</feature>
<dbReference type="Pfam" id="PF05199">
    <property type="entry name" value="GMC_oxred_C"/>
    <property type="match status" value="1"/>
</dbReference>
<accession>A0ABT4XBG9</accession>
<dbReference type="SUPFAM" id="SSF54373">
    <property type="entry name" value="FAD-linked reductases, C-terminal domain"/>
    <property type="match status" value="1"/>
</dbReference>
<protein>
    <submittedName>
        <fullName evidence="2">GMC oxidoreductase</fullName>
    </submittedName>
</protein>
<name>A0ABT4XBG9_9PSED</name>
<keyword evidence="3" id="KW-1185">Reference proteome</keyword>
<evidence type="ECO:0000259" key="1">
    <source>
        <dbReference type="Pfam" id="PF05199"/>
    </source>
</evidence>
<evidence type="ECO:0000313" key="3">
    <source>
        <dbReference type="Proteomes" id="UP001212042"/>
    </source>
</evidence>
<comment type="caution">
    <text evidence="2">The sequence shown here is derived from an EMBL/GenBank/DDBJ whole genome shotgun (WGS) entry which is preliminary data.</text>
</comment>
<proteinExistence type="predicted"/>
<dbReference type="InterPro" id="IPR007867">
    <property type="entry name" value="GMC_OxRtase_C"/>
</dbReference>
<evidence type="ECO:0000313" key="2">
    <source>
        <dbReference type="EMBL" id="MDA7085538.1"/>
    </source>
</evidence>
<sequence>MANSNPTSTPLINPNFIGHEYDLKVAVESVKAMRNVLTQDSLAPMIDEEVWPGRDVQSDEQIGE</sequence>
<gene>
    <name evidence="2" type="ORF">PH586_03920</name>
</gene>
<dbReference type="Proteomes" id="UP001212042">
    <property type="component" value="Unassembled WGS sequence"/>
</dbReference>
<reference evidence="2 3" key="1">
    <citation type="submission" date="2023-01" db="EMBL/GenBank/DDBJ databases">
        <title>Pseudomonas SA3-5T sp. nov., isolated from tidal flat sediment.</title>
        <authorList>
            <person name="Kim H.S."/>
            <person name="Kim J.-S."/>
            <person name="Suh M.K."/>
            <person name="Eom M.K."/>
            <person name="Lee J.-S."/>
        </authorList>
    </citation>
    <scope>NUCLEOTIDE SEQUENCE [LARGE SCALE GENOMIC DNA]</scope>
    <source>
        <strain evidence="2 3">SA3-5</strain>
    </source>
</reference>
<organism evidence="2 3">
    <name type="scientific">Pseudomonas aestuarii</name>
    <dbReference type="NCBI Taxonomy" id="3018340"/>
    <lineage>
        <taxon>Bacteria</taxon>
        <taxon>Pseudomonadati</taxon>
        <taxon>Pseudomonadota</taxon>
        <taxon>Gammaproteobacteria</taxon>
        <taxon>Pseudomonadales</taxon>
        <taxon>Pseudomonadaceae</taxon>
        <taxon>Pseudomonas</taxon>
    </lineage>
</organism>
<dbReference type="EMBL" id="JAQJZJ010000002">
    <property type="protein sequence ID" value="MDA7085538.1"/>
    <property type="molecule type" value="Genomic_DNA"/>
</dbReference>